<dbReference type="AlphaFoldDB" id="A0A0N5AV18"/>
<evidence type="ECO:0000313" key="6">
    <source>
        <dbReference type="WBParaSite" id="SMUV_0000872201-mRNA-1"/>
    </source>
</evidence>
<dbReference type="PANTHER" id="PTHR13361">
    <property type="entry name" value="WW DOMAIN-BINDING PROTEIN 11"/>
    <property type="match status" value="1"/>
</dbReference>
<name>A0A0N5AV18_9BILA</name>
<evidence type="ECO:0000313" key="5">
    <source>
        <dbReference type="Proteomes" id="UP000046393"/>
    </source>
</evidence>
<protein>
    <submittedName>
        <fullName evidence="6">WW domain-binding protein 11</fullName>
    </submittedName>
</protein>
<evidence type="ECO:0000256" key="1">
    <source>
        <dbReference type="ARBA" id="ARBA00004123"/>
    </source>
</evidence>
<accession>A0A0N5AV18</accession>
<dbReference type="Pfam" id="PF09429">
    <property type="entry name" value="Wbp11"/>
    <property type="match status" value="1"/>
</dbReference>
<feature type="compositionally biased region" description="Polar residues" evidence="3">
    <location>
        <begin position="1"/>
        <end position="11"/>
    </location>
</feature>
<feature type="compositionally biased region" description="Basic and acidic residues" evidence="3">
    <location>
        <begin position="19"/>
        <end position="30"/>
    </location>
</feature>
<keyword evidence="5" id="KW-1185">Reference proteome</keyword>
<comment type="subcellular location">
    <subcellularLocation>
        <location evidence="1">Nucleus</location>
    </subcellularLocation>
</comment>
<organism evidence="5 6">
    <name type="scientific">Syphacia muris</name>
    <dbReference type="NCBI Taxonomy" id="451379"/>
    <lineage>
        <taxon>Eukaryota</taxon>
        <taxon>Metazoa</taxon>
        <taxon>Ecdysozoa</taxon>
        <taxon>Nematoda</taxon>
        <taxon>Chromadorea</taxon>
        <taxon>Rhabditida</taxon>
        <taxon>Spirurina</taxon>
        <taxon>Oxyuridomorpha</taxon>
        <taxon>Oxyuroidea</taxon>
        <taxon>Oxyuridae</taxon>
        <taxon>Syphacia</taxon>
    </lineage>
</organism>
<dbReference type="GO" id="GO:0005681">
    <property type="term" value="C:spliceosomal complex"/>
    <property type="evidence" value="ECO:0007669"/>
    <property type="project" value="TreeGrafter"/>
</dbReference>
<dbReference type="STRING" id="451379.A0A0N5AV18"/>
<dbReference type="PANTHER" id="PTHR13361:SF1">
    <property type="entry name" value="WW DOMAIN-BINDING PROTEIN 11"/>
    <property type="match status" value="1"/>
</dbReference>
<proteinExistence type="predicted"/>
<dbReference type="Proteomes" id="UP000046393">
    <property type="component" value="Unplaced"/>
</dbReference>
<sequence length="415" mass="46939">MGRRPGSTTKSGRFMNPADQERKSMRQRELKRNKKQRNMVRQAILKSKDVDEILENLSRLDDQEFDIHTEHHSKYVFNEKRAKFKQTYNEVMNMYKQEKRDDKVKELEQKMWNYEADRARKIQQYNALRFSLEANPIEIPLPDGLSQPNAAMTPAPSIPSQFLMPQARTGILKHTRPRDETERTEPPGPPCGLAPSFGYVDDAVDYAPTRRKVHFVENEGDVGDGEAMVDDEDLAPVEIPADVAQQSTATEDSKPETIPVLAPSIQSQTLLRAPPIPPNMLPPPPRLPLRMPPPPPHFPPPGMPPMAFMAPPAVDSVISAEPVVHRGSERAANVGDEKHKSDATISAEPKLRDLAREVTKFVPTALRVHRNKPINKRPINKYNMMGVHVESAQRKEAKDTDEAYADFMKEMSSLL</sequence>
<dbReference type="WBParaSite" id="SMUV_0000872201-mRNA-1">
    <property type="protein sequence ID" value="SMUV_0000872201-mRNA-1"/>
    <property type="gene ID" value="SMUV_0000872201"/>
</dbReference>
<evidence type="ECO:0000256" key="3">
    <source>
        <dbReference type="SAM" id="MobiDB-lite"/>
    </source>
</evidence>
<dbReference type="GO" id="GO:0006396">
    <property type="term" value="P:RNA processing"/>
    <property type="evidence" value="ECO:0007669"/>
    <property type="project" value="InterPro"/>
</dbReference>
<dbReference type="InterPro" id="IPR019007">
    <property type="entry name" value="Wbp11/ELF5/Saf1_N"/>
</dbReference>
<feature type="region of interest" description="Disordered" evidence="3">
    <location>
        <begin position="1"/>
        <end position="38"/>
    </location>
</feature>
<evidence type="ECO:0000259" key="4">
    <source>
        <dbReference type="Pfam" id="PF09429"/>
    </source>
</evidence>
<keyword evidence="2" id="KW-0539">Nucleus</keyword>
<evidence type="ECO:0000256" key="2">
    <source>
        <dbReference type="ARBA" id="ARBA00023242"/>
    </source>
</evidence>
<feature type="domain" description="Wbp11/ELF5/Saf1 N-terminal" evidence="4">
    <location>
        <begin position="12"/>
        <end position="92"/>
    </location>
</feature>
<reference evidence="6" key="1">
    <citation type="submission" date="2017-02" db="UniProtKB">
        <authorList>
            <consortium name="WormBaseParasite"/>
        </authorList>
    </citation>
    <scope>IDENTIFICATION</scope>
</reference>